<keyword evidence="2" id="KW-1185">Reference proteome</keyword>
<evidence type="ECO:0000313" key="2">
    <source>
        <dbReference type="Proteomes" id="UP000828251"/>
    </source>
</evidence>
<comment type="caution">
    <text evidence="1">The sequence shown here is derived from an EMBL/GenBank/DDBJ whole genome shotgun (WGS) entry which is preliminary data.</text>
</comment>
<dbReference type="AlphaFoldDB" id="A0A9D4A7J2"/>
<proteinExistence type="predicted"/>
<accession>A0A9D4A7J2</accession>
<dbReference type="Proteomes" id="UP000828251">
    <property type="component" value="Unassembled WGS sequence"/>
</dbReference>
<gene>
    <name evidence="1" type="ORF">J1N35_019365</name>
</gene>
<reference evidence="1 2" key="1">
    <citation type="journal article" date="2021" name="Plant Biotechnol. J.">
        <title>Multi-omics assisted identification of the key and species-specific regulatory components of drought-tolerant mechanisms in Gossypium stocksii.</title>
        <authorList>
            <person name="Yu D."/>
            <person name="Ke L."/>
            <person name="Zhang D."/>
            <person name="Wu Y."/>
            <person name="Sun Y."/>
            <person name="Mei J."/>
            <person name="Sun J."/>
            <person name="Sun Y."/>
        </authorList>
    </citation>
    <scope>NUCLEOTIDE SEQUENCE [LARGE SCALE GENOMIC DNA]</scope>
    <source>
        <strain evidence="2">cv. E1</strain>
        <tissue evidence="1">Leaf</tissue>
    </source>
</reference>
<sequence length="61" mass="7219">MLVLPTIQLEKILLVERYTGLSVVGGVVSDETRKWILGYSRFLWKCLAFDAELWAFWMVYY</sequence>
<name>A0A9D4A7J2_9ROSI</name>
<organism evidence="1 2">
    <name type="scientific">Gossypium stocksii</name>
    <dbReference type="NCBI Taxonomy" id="47602"/>
    <lineage>
        <taxon>Eukaryota</taxon>
        <taxon>Viridiplantae</taxon>
        <taxon>Streptophyta</taxon>
        <taxon>Embryophyta</taxon>
        <taxon>Tracheophyta</taxon>
        <taxon>Spermatophyta</taxon>
        <taxon>Magnoliopsida</taxon>
        <taxon>eudicotyledons</taxon>
        <taxon>Gunneridae</taxon>
        <taxon>Pentapetalae</taxon>
        <taxon>rosids</taxon>
        <taxon>malvids</taxon>
        <taxon>Malvales</taxon>
        <taxon>Malvaceae</taxon>
        <taxon>Malvoideae</taxon>
        <taxon>Gossypium</taxon>
    </lineage>
</organism>
<evidence type="ECO:0000313" key="1">
    <source>
        <dbReference type="EMBL" id="KAH1092108.1"/>
    </source>
</evidence>
<protein>
    <submittedName>
        <fullName evidence="1">Uncharacterized protein</fullName>
    </submittedName>
</protein>
<dbReference type="EMBL" id="JAIQCV010000006">
    <property type="protein sequence ID" value="KAH1092108.1"/>
    <property type="molecule type" value="Genomic_DNA"/>
</dbReference>